<accession>A0ABT3P5F2</accession>
<evidence type="ECO:0000256" key="1">
    <source>
        <dbReference type="SAM" id="SignalP"/>
    </source>
</evidence>
<gene>
    <name evidence="4" type="ORF">OPS25_05800</name>
</gene>
<dbReference type="InterPro" id="IPR048503">
    <property type="entry name" value="NamZ_C"/>
</dbReference>
<feature type="domain" description="Peptidoglycan beta-N-acetylmuramidase NamZ N-terminal" evidence="2">
    <location>
        <begin position="39"/>
        <end position="237"/>
    </location>
</feature>
<feature type="domain" description="Peptidoglycan beta-N-acetylmuramidase NamZ C-terminal" evidence="3">
    <location>
        <begin position="242"/>
        <end position="379"/>
    </location>
</feature>
<dbReference type="Proteomes" id="UP001142810">
    <property type="component" value="Unassembled WGS sequence"/>
</dbReference>
<dbReference type="Gene3D" id="3.90.1150.140">
    <property type="match status" value="1"/>
</dbReference>
<keyword evidence="5" id="KW-1185">Reference proteome</keyword>
<proteinExistence type="predicted"/>
<dbReference type="InterPro" id="IPR008302">
    <property type="entry name" value="NamZ"/>
</dbReference>
<dbReference type="Pfam" id="PF20732">
    <property type="entry name" value="NamZ_C"/>
    <property type="match status" value="1"/>
</dbReference>
<protein>
    <submittedName>
        <fullName evidence="4">DUF1343 domain-containing protein</fullName>
    </submittedName>
</protein>
<dbReference type="Pfam" id="PF07075">
    <property type="entry name" value="NamZ_N"/>
    <property type="match status" value="1"/>
</dbReference>
<sequence>MKASVVGLIFLVFSNWVQAITVAAERSDQYLPLLQGKNVGVVVNHTSLVDQQHLVEFLLSKNIKVTKIFSPEHGFKGQASAGEKVKDEVSTLRELPLLSLYGETKKPTPFMLSNVDILIFDIQDVGARFYTYISTMHYVMEAAAEQGIPLVVLDRPNPNGRFVDGPLRDISQQSFVGMHPIPVLHGMTVGELALMIKGEQWIKQAENLILHVIPVANYNKSMAYSLPVPPSPNLPNDTAVRLYPSLCFFEATSVSIGRGTPYPFQLMGHHKVKLGEFIVTPTSQPAAISPKLEGQKLFAQDLRASPVHGLQLNFLIQAYQRFNEAGEVFFDRPGFMDKLAGTKALREAIEQGQDEMTIRASWQAELDNFRRQREPYLLYPVH</sequence>
<organism evidence="4 5">
    <name type="scientific">Alteromonas aquimaris</name>
    <dbReference type="NCBI Taxonomy" id="2998417"/>
    <lineage>
        <taxon>Bacteria</taxon>
        <taxon>Pseudomonadati</taxon>
        <taxon>Pseudomonadota</taxon>
        <taxon>Gammaproteobacteria</taxon>
        <taxon>Alteromonadales</taxon>
        <taxon>Alteromonadaceae</taxon>
        <taxon>Alteromonas/Salinimonas group</taxon>
        <taxon>Alteromonas</taxon>
    </lineage>
</organism>
<dbReference type="InterPro" id="IPR048502">
    <property type="entry name" value="NamZ_N"/>
</dbReference>
<evidence type="ECO:0000259" key="2">
    <source>
        <dbReference type="Pfam" id="PF07075"/>
    </source>
</evidence>
<feature type="signal peptide" evidence="1">
    <location>
        <begin position="1"/>
        <end position="19"/>
    </location>
</feature>
<keyword evidence="1" id="KW-0732">Signal</keyword>
<evidence type="ECO:0000313" key="4">
    <source>
        <dbReference type="EMBL" id="MCW8108006.1"/>
    </source>
</evidence>
<evidence type="ECO:0000313" key="5">
    <source>
        <dbReference type="Proteomes" id="UP001142810"/>
    </source>
</evidence>
<name>A0ABT3P5F2_9ALTE</name>
<feature type="chain" id="PRO_5045917149" evidence="1">
    <location>
        <begin position="20"/>
        <end position="382"/>
    </location>
</feature>
<dbReference type="PIRSF" id="PIRSF016719">
    <property type="entry name" value="UCP016719"/>
    <property type="match status" value="1"/>
</dbReference>
<dbReference type="Gene3D" id="3.40.50.12170">
    <property type="entry name" value="Uncharacterised protein PF07075, DUF1343"/>
    <property type="match status" value="1"/>
</dbReference>
<dbReference type="RefSeq" id="WP_265616709.1">
    <property type="nucleotide sequence ID" value="NZ_JAPFRD010000006.1"/>
</dbReference>
<dbReference type="PANTHER" id="PTHR42915:SF1">
    <property type="entry name" value="PEPTIDOGLYCAN BETA-N-ACETYLMURAMIDASE NAMZ"/>
    <property type="match status" value="1"/>
</dbReference>
<dbReference type="EMBL" id="JAPFRD010000006">
    <property type="protein sequence ID" value="MCW8108006.1"/>
    <property type="molecule type" value="Genomic_DNA"/>
</dbReference>
<evidence type="ECO:0000259" key="3">
    <source>
        <dbReference type="Pfam" id="PF20732"/>
    </source>
</evidence>
<reference evidence="4" key="1">
    <citation type="submission" date="2022-11" db="EMBL/GenBank/DDBJ databases">
        <title>Alteromonas sp. nov., isolated from sea water of the Qingdao.</title>
        <authorList>
            <person name="Wang Q."/>
        </authorList>
    </citation>
    <scope>NUCLEOTIDE SEQUENCE</scope>
    <source>
        <strain evidence="4">ASW11-7</strain>
    </source>
</reference>
<comment type="caution">
    <text evidence="4">The sequence shown here is derived from an EMBL/GenBank/DDBJ whole genome shotgun (WGS) entry which is preliminary data.</text>
</comment>
<dbReference type="PANTHER" id="PTHR42915">
    <property type="entry name" value="HYPOTHETICAL 460 KDA PROTEIN IN FEUA-SIGW INTERGENIC REGION [PRECURSOR]"/>
    <property type="match status" value="1"/>
</dbReference>